<evidence type="ECO:0000313" key="2">
    <source>
        <dbReference type="Proteomes" id="UP000887159"/>
    </source>
</evidence>
<protein>
    <submittedName>
        <fullName evidence="1">Transposable element Tcb2 transposase</fullName>
    </submittedName>
</protein>
<reference evidence="1" key="1">
    <citation type="submission" date="2020-08" db="EMBL/GenBank/DDBJ databases">
        <title>Multicomponent nature underlies the extraordinary mechanical properties of spider dragline silk.</title>
        <authorList>
            <person name="Kono N."/>
            <person name="Nakamura H."/>
            <person name="Mori M."/>
            <person name="Yoshida Y."/>
            <person name="Ohtoshi R."/>
            <person name="Malay A.D."/>
            <person name="Moran D.A.P."/>
            <person name="Tomita M."/>
            <person name="Numata K."/>
            <person name="Arakawa K."/>
        </authorList>
    </citation>
    <scope>NUCLEOTIDE SEQUENCE</scope>
</reference>
<keyword evidence="2" id="KW-1185">Reference proteome</keyword>
<sequence>MLGPVDLRDVIYTKTGLRTPSTDQSSRRPPHRKKCKRTANCFIDSHSDSGNTFSGAPVSSRAIRRRLAEVHLGSWCPLRVAPTHRRLHLEWCHARGNWTAVEWNHVIFSDESRFNLRSDDNRVRVWRSRGDHLNPAFALRRHTASPARVMVWGAIAYNTWSPLVLIRGTT</sequence>
<comment type="caution">
    <text evidence="1">The sequence shown here is derived from an EMBL/GenBank/DDBJ whole genome shotgun (WGS) entry which is preliminary data.</text>
</comment>
<accession>A0A8X6VG29</accession>
<dbReference type="EMBL" id="BMAU01021261">
    <property type="protein sequence ID" value="GFY06548.1"/>
    <property type="molecule type" value="Genomic_DNA"/>
</dbReference>
<evidence type="ECO:0000313" key="1">
    <source>
        <dbReference type="EMBL" id="GFY06548.1"/>
    </source>
</evidence>
<gene>
    <name evidence="1" type="primary">NCL1_51178</name>
    <name evidence="1" type="ORF">TNCV_3524041</name>
</gene>
<organism evidence="1 2">
    <name type="scientific">Trichonephila clavipes</name>
    <name type="common">Golden silk orbweaver</name>
    <name type="synonym">Nephila clavipes</name>
    <dbReference type="NCBI Taxonomy" id="2585209"/>
    <lineage>
        <taxon>Eukaryota</taxon>
        <taxon>Metazoa</taxon>
        <taxon>Ecdysozoa</taxon>
        <taxon>Arthropoda</taxon>
        <taxon>Chelicerata</taxon>
        <taxon>Arachnida</taxon>
        <taxon>Araneae</taxon>
        <taxon>Araneomorphae</taxon>
        <taxon>Entelegynae</taxon>
        <taxon>Araneoidea</taxon>
        <taxon>Nephilidae</taxon>
        <taxon>Trichonephila</taxon>
    </lineage>
</organism>
<dbReference type="AlphaFoldDB" id="A0A8X6VG29"/>
<dbReference type="Gene3D" id="3.30.420.10">
    <property type="entry name" value="Ribonuclease H-like superfamily/Ribonuclease H"/>
    <property type="match status" value="1"/>
</dbReference>
<dbReference type="InterPro" id="IPR036397">
    <property type="entry name" value="RNaseH_sf"/>
</dbReference>
<proteinExistence type="predicted"/>
<dbReference type="Proteomes" id="UP000887159">
    <property type="component" value="Unassembled WGS sequence"/>
</dbReference>
<dbReference type="GO" id="GO:0003676">
    <property type="term" value="F:nucleic acid binding"/>
    <property type="evidence" value="ECO:0007669"/>
    <property type="project" value="InterPro"/>
</dbReference>
<name>A0A8X6VG29_TRICX</name>